<dbReference type="InterPro" id="IPR024008">
    <property type="entry name" value="BsaA"/>
</dbReference>
<evidence type="ECO:0000313" key="3">
    <source>
        <dbReference type="EMBL" id="EOT60434.1"/>
    </source>
</evidence>
<evidence type="ECO:0000313" key="2">
    <source>
        <dbReference type="EMBL" id="EOH95035.1"/>
    </source>
</evidence>
<organism evidence="2 4">
    <name type="scientific">Enterococcus haemoperoxidus ATCC BAA-382</name>
    <dbReference type="NCBI Taxonomy" id="1158608"/>
    <lineage>
        <taxon>Bacteria</taxon>
        <taxon>Bacillati</taxon>
        <taxon>Bacillota</taxon>
        <taxon>Bacilli</taxon>
        <taxon>Lactobacillales</taxon>
        <taxon>Enterococcaceae</taxon>
        <taxon>Enterococcus</taxon>
    </lineage>
</organism>
<comment type="caution">
    <text evidence="2">The sequence shown here is derived from an EMBL/GenBank/DDBJ whole genome shotgun (WGS) entry which is preliminary data.</text>
</comment>
<dbReference type="eggNOG" id="ENOG5030KI1">
    <property type="taxonomic scope" value="Bacteria"/>
</dbReference>
<keyword evidence="1" id="KW-0732">Signal</keyword>
<feature type="chain" id="PRO_5039504975" evidence="1">
    <location>
        <begin position="25"/>
        <end position="341"/>
    </location>
</feature>
<accession>R2SIJ9</accession>
<reference evidence="3 5" key="2">
    <citation type="submission" date="2013-03" db="EMBL/GenBank/DDBJ databases">
        <title>The Genome Sequence of Enterococcus haemoperoxidus BAA-382 (PacBio/Illumina hybrid assembly).</title>
        <authorList>
            <consortium name="The Broad Institute Genomics Platform"/>
            <consortium name="The Broad Institute Genome Sequencing Center for Infectious Disease"/>
            <person name="Earl A."/>
            <person name="Russ C."/>
            <person name="Gilmore M."/>
            <person name="Surin D."/>
            <person name="Walker B."/>
            <person name="Young S."/>
            <person name="Zeng Q."/>
            <person name="Gargeya S."/>
            <person name="Fitzgerald M."/>
            <person name="Haas B."/>
            <person name="Abouelleil A."/>
            <person name="Allen A.W."/>
            <person name="Alvarado L."/>
            <person name="Arachchi H.M."/>
            <person name="Berlin A.M."/>
            <person name="Chapman S.B."/>
            <person name="Gainer-Dewar J."/>
            <person name="Goldberg J."/>
            <person name="Griggs A."/>
            <person name="Gujja S."/>
            <person name="Hansen M."/>
            <person name="Howarth C."/>
            <person name="Imamovic A."/>
            <person name="Ireland A."/>
            <person name="Larimer J."/>
            <person name="McCowan C."/>
            <person name="Murphy C."/>
            <person name="Pearson M."/>
            <person name="Poon T.W."/>
            <person name="Priest M."/>
            <person name="Roberts A."/>
            <person name="Saif S."/>
            <person name="Shea T."/>
            <person name="Sisk P."/>
            <person name="Sykes S."/>
            <person name="Wortman J."/>
            <person name="Nusbaum C."/>
            <person name="Birren B."/>
        </authorList>
    </citation>
    <scope>NUCLEOTIDE SEQUENCE [LARGE SCALE GENOMIC DNA]</scope>
    <source>
        <strain evidence="3 5">ATCC BAA-382</strain>
    </source>
</reference>
<dbReference type="Proteomes" id="UP000013858">
    <property type="component" value="Unassembled WGS sequence"/>
</dbReference>
<evidence type="ECO:0000313" key="5">
    <source>
        <dbReference type="Proteomes" id="UP000014197"/>
    </source>
</evidence>
<evidence type="ECO:0000256" key="1">
    <source>
        <dbReference type="SAM" id="SignalP"/>
    </source>
</evidence>
<dbReference type="STRING" id="155618.RV06_GL002388"/>
<dbReference type="RefSeq" id="WP_010762305.1">
    <property type="nucleotide sequence ID" value="NZ_KB946316.1"/>
</dbReference>
<evidence type="ECO:0000313" key="4">
    <source>
        <dbReference type="Proteomes" id="UP000013858"/>
    </source>
</evidence>
<sequence>MKQNKNKKKWVVAATTLAAIAALAGTFAWFTSQDSAKNHFEGSIAGSDVEVVETFTPPTDWKPGQKVNKDVAILNSGDYDSMIRVSFNEVLTKLTDASSKTSNDVTNLDGKTKDQVYLFPLSKTEGTWQDAKVVDTKMTVATGDYAGTYTLKAKEQVVTTDAGSTYRYASYWDNGTEQYYAKAGSYSRAEDGIITPSTPEFKYVDLAATPVNMDWTKPVYNPTLTIDANGNATVLAGSDTGKQITLDFVNLSATPTAGKWYYNANDGYFYYVGIVASQTQTPQLLDSVTLGNGADNSYSKVQFDLVVNSSSIQAAKEAVNSDQWVKDTNADLKTALESLYK</sequence>
<name>R2SIJ9_9ENTE</name>
<protein>
    <submittedName>
        <fullName evidence="2">Alternate signal-mediated exported protein</fullName>
    </submittedName>
</protein>
<gene>
    <name evidence="3" type="ORF">I583_03080</name>
    <name evidence="2" type="ORF">UAW_02114</name>
</gene>
<dbReference type="PATRIC" id="fig|1158608.3.peg.2080"/>
<proteinExistence type="predicted"/>
<feature type="signal peptide" evidence="1">
    <location>
        <begin position="1"/>
        <end position="24"/>
    </location>
</feature>
<dbReference type="Proteomes" id="UP000014197">
    <property type="component" value="Unassembled WGS sequence"/>
</dbReference>
<dbReference type="OrthoDB" id="1819951at2"/>
<keyword evidence="5" id="KW-1185">Reference proteome</keyword>
<dbReference type="AlphaFoldDB" id="R2SIJ9"/>
<dbReference type="EMBL" id="AJAR01000020">
    <property type="protein sequence ID" value="EOH95035.1"/>
    <property type="molecule type" value="Genomic_DNA"/>
</dbReference>
<dbReference type="EMBL" id="ASVY01000003">
    <property type="protein sequence ID" value="EOT60434.1"/>
    <property type="molecule type" value="Genomic_DNA"/>
</dbReference>
<reference evidence="2 4" key="1">
    <citation type="submission" date="2013-02" db="EMBL/GenBank/DDBJ databases">
        <title>The Genome Sequence of Enterococcus haemoperoxidus BAA-382.</title>
        <authorList>
            <consortium name="The Broad Institute Genome Sequencing Platform"/>
            <consortium name="The Broad Institute Genome Sequencing Center for Infectious Disease"/>
            <person name="Earl A.M."/>
            <person name="Gilmore M.S."/>
            <person name="Lebreton F."/>
            <person name="Walker B."/>
            <person name="Young S.K."/>
            <person name="Zeng Q."/>
            <person name="Gargeya S."/>
            <person name="Fitzgerald M."/>
            <person name="Haas B."/>
            <person name="Abouelleil A."/>
            <person name="Alvarado L."/>
            <person name="Arachchi H.M."/>
            <person name="Berlin A.M."/>
            <person name="Chapman S.B."/>
            <person name="Dewar J."/>
            <person name="Goldberg J."/>
            <person name="Griggs A."/>
            <person name="Gujja S."/>
            <person name="Hansen M."/>
            <person name="Howarth C."/>
            <person name="Imamovic A."/>
            <person name="Larimer J."/>
            <person name="McCowan C."/>
            <person name="Murphy C."/>
            <person name="Neiman D."/>
            <person name="Pearson M."/>
            <person name="Priest M."/>
            <person name="Roberts A."/>
            <person name="Saif S."/>
            <person name="Shea T."/>
            <person name="Sisk P."/>
            <person name="Sykes S."/>
            <person name="Wortman J."/>
            <person name="Nusbaum C."/>
            <person name="Birren B."/>
        </authorList>
    </citation>
    <scope>NUCLEOTIDE SEQUENCE [LARGE SCALE GENOMIC DNA]</scope>
    <source>
        <strain evidence="2 4">ATCC BAA-382</strain>
    </source>
</reference>
<dbReference type="NCBIfam" id="TIGR04090">
    <property type="entry name" value="exp_by_SipW_IV"/>
    <property type="match status" value="1"/>
</dbReference>